<dbReference type="InterPro" id="IPR028082">
    <property type="entry name" value="Peripla_BP_I"/>
</dbReference>
<comment type="caution">
    <text evidence="4">The sequence shown here is derived from an EMBL/GenBank/DDBJ whole genome shotgun (WGS) entry which is preliminary data.</text>
</comment>
<dbReference type="Pfam" id="PF13458">
    <property type="entry name" value="Peripla_BP_6"/>
    <property type="match status" value="1"/>
</dbReference>
<dbReference type="Gene3D" id="3.40.50.2300">
    <property type="match status" value="2"/>
</dbReference>
<dbReference type="PROSITE" id="PS51318">
    <property type="entry name" value="TAT"/>
    <property type="match status" value="1"/>
</dbReference>
<protein>
    <submittedName>
        <fullName evidence="4">Branched-chain amino acid transport system substrate-binding protein</fullName>
    </submittedName>
</protein>
<accession>A0A4R2GSK9</accession>
<dbReference type="SUPFAM" id="SSF53822">
    <property type="entry name" value="Periplasmic binding protein-like I"/>
    <property type="match status" value="1"/>
</dbReference>
<proteinExistence type="inferred from homology"/>
<evidence type="ECO:0000256" key="2">
    <source>
        <dbReference type="ARBA" id="ARBA00022729"/>
    </source>
</evidence>
<evidence type="ECO:0000256" key="1">
    <source>
        <dbReference type="ARBA" id="ARBA00010062"/>
    </source>
</evidence>
<organism evidence="4 5">
    <name type="scientific">Camelimonas lactis</name>
    <dbReference type="NCBI Taxonomy" id="659006"/>
    <lineage>
        <taxon>Bacteria</taxon>
        <taxon>Pseudomonadati</taxon>
        <taxon>Pseudomonadota</taxon>
        <taxon>Alphaproteobacteria</taxon>
        <taxon>Hyphomicrobiales</taxon>
        <taxon>Chelatococcaceae</taxon>
        <taxon>Camelimonas</taxon>
    </lineage>
</organism>
<gene>
    <name evidence="4" type="ORF">EV666_10631</name>
</gene>
<dbReference type="InterPro" id="IPR028081">
    <property type="entry name" value="Leu-bd"/>
</dbReference>
<reference evidence="4 5" key="1">
    <citation type="submission" date="2019-03" db="EMBL/GenBank/DDBJ databases">
        <title>Genomic Encyclopedia of Type Strains, Phase IV (KMG-IV): sequencing the most valuable type-strain genomes for metagenomic binning, comparative biology and taxonomic classification.</title>
        <authorList>
            <person name="Goeker M."/>
        </authorList>
    </citation>
    <scope>NUCLEOTIDE SEQUENCE [LARGE SCALE GENOMIC DNA]</scope>
    <source>
        <strain evidence="4 5">DSM 22958</strain>
    </source>
</reference>
<sequence length="411" mass="44831">MTWTRRGLLAAAGVGAAGGVLGSRRAFAGKGRYDVGASDTEIRIGSIFPYSGPASAYGVIGKVEAAWFRKLNDAGGVNGRKVTLISYDDAYNPAKAVEQVRRLVESDGVLAIFNPLGNPSNTAIQKYLNDRRIPQLFVATGTTKWGDYRHFPWTISGQPPYQAEAMVYARMILERTPGARIGVLFQNDDFGKDYLAGLRAGLGARADAMIVATAPYELSDTTVDAQLVKLRGAGVTVFVNVATSKFAAQAIRRIAEMGWKPEQYLVSVSQTVAGTMRPAGLENGRGVISSYYLKDPADPAWSDDAGMKAMNAFLDQYLPDVDRNNILNVYGYVLARLLTHVLERCGDELTRDNLLRQATSISDLRLDMLLPGVAINTAPDNYFPFRQLQPLQFDGARWRPLGPVITGEVRL</sequence>
<dbReference type="Proteomes" id="UP000294881">
    <property type="component" value="Unassembled WGS sequence"/>
</dbReference>
<dbReference type="EMBL" id="SLWL01000006">
    <property type="protein sequence ID" value="TCO13321.1"/>
    <property type="molecule type" value="Genomic_DNA"/>
</dbReference>
<comment type="similarity">
    <text evidence="1">Belongs to the leucine-binding protein family.</text>
</comment>
<dbReference type="AlphaFoldDB" id="A0A4R2GSK9"/>
<dbReference type="PANTHER" id="PTHR47235">
    <property type="entry name" value="BLR6548 PROTEIN"/>
    <property type="match status" value="1"/>
</dbReference>
<dbReference type="InterPro" id="IPR006311">
    <property type="entry name" value="TAT_signal"/>
</dbReference>
<dbReference type="CDD" id="cd06343">
    <property type="entry name" value="PBP1_ABC_ligand_binding-like"/>
    <property type="match status" value="1"/>
</dbReference>
<dbReference type="RefSeq" id="WP_132006100.1">
    <property type="nucleotide sequence ID" value="NZ_JBHUNN010000002.1"/>
</dbReference>
<feature type="domain" description="Leucine-binding protein" evidence="3">
    <location>
        <begin position="41"/>
        <end position="362"/>
    </location>
</feature>
<keyword evidence="5" id="KW-1185">Reference proteome</keyword>
<dbReference type="PANTHER" id="PTHR47235:SF1">
    <property type="entry name" value="BLR6548 PROTEIN"/>
    <property type="match status" value="1"/>
</dbReference>
<name>A0A4R2GSK9_9HYPH</name>
<evidence type="ECO:0000313" key="4">
    <source>
        <dbReference type="EMBL" id="TCO13321.1"/>
    </source>
</evidence>
<dbReference type="OrthoDB" id="9147078at2"/>
<evidence type="ECO:0000259" key="3">
    <source>
        <dbReference type="Pfam" id="PF13458"/>
    </source>
</evidence>
<keyword evidence="2" id="KW-0732">Signal</keyword>
<evidence type="ECO:0000313" key="5">
    <source>
        <dbReference type="Proteomes" id="UP000294881"/>
    </source>
</evidence>